<evidence type="ECO:0000313" key="8">
    <source>
        <dbReference type="EMBL" id="MFC0533023.1"/>
    </source>
</evidence>
<evidence type="ECO:0000259" key="6">
    <source>
        <dbReference type="PROSITE" id="PS51898"/>
    </source>
</evidence>
<keyword evidence="3" id="KW-0233">DNA recombination</keyword>
<protein>
    <submittedName>
        <fullName evidence="8">Tyrosine-type recombinase/integrase</fullName>
    </submittedName>
</protein>
<evidence type="ECO:0000259" key="7">
    <source>
        <dbReference type="PROSITE" id="PS51900"/>
    </source>
</evidence>
<dbReference type="Pfam" id="PF14659">
    <property type="entry name" value="Phage_int_SAM_3"/>
    <property type="match status" value="1"/>
</dbReference>
<comment type="caution">
    <text evidence="8">The sequence shown here is derived from an EMBL/GenBank/DDBJ whole genome shotgun (WGS) entry which is preliminary data.</text>
</comment>
<dbReference type="InterPro" id="IPR002104">
    <property type="entry name" value="Integrase_catalytic"/>
</dbReference>
<dbReference type="Gene3D" id="1.10.150.130">
    <property type="match status" value="1"/>
</dbReference>
<dbReference type="Proteomes" id="UP001589867">
    <property type="component" value="Unassembled WGS sequence"/>
</dbReference>
<organism evidence="8 9">
    <name type="scientific">Phytohabitans kaempferiae</name>
    <dbReference type="NCBI Taxonomy" id="1620943"/>
    <lineage>
        <taxon>Bacteria</taxon>
        <taxon>Bacillati</taxon>
        <taxon>Actinomycetota</taxon>
        <taxon>Actinomycetes</taxon>
        <taxon>Micromonosporales</taxon>
        <taxon>Micromonosporaceae</taxon>
    </lineage>
</organism>
<keyword evidence="1" id="KW-0229">DNA integration</keyword>
<proteinExistence type="predicted"/>
<dbReference type="EMBL" id="JBHLUH010000077">
    <property type="protein sequence ID" value="MFC0533023.1"/>
    <property type="molecule type" value="Genomic_DNA"/>
</dbReference>
<dbReference type="Pfam" id="PF00589">
    <property type="entry name" value="Phage_integrase"/>
    <property type="match status" value="1"/>
</dbReference>
<keyword evidence="2 4" id="KW-0238">DNA-binding</keyword>
<dbReference type="InterPro" id="IPR010998">
    <property type="entry name" value="Integrase_recombinase_N"/>
</dbReference>
<sequence length="424" mass="48283">MRTTVGTPDDPGAGRRGRNRRNGEGSIRQRKDGRWEARVWLFTTDGGEIRKSVYGATWEEAHELMTKLKADNMGGVRLPVANQSIEEYLRYWLVEIAQHRVRPSTMASYRWLAESYVIPYLGSKKLAKLRPSDVRTFLNRLKSVCQCCALKKDARRVEQGRAARCCAKKPRECCDSQLSDGSVRYAHRLIRAALQDAVVEELVASNAAKNLRISHRYRPKFTPWTSDEAKRFLKAAREDRWYALYSVALAIGLRRGEALALRWADLDLVDGVLRIERTLQRIDGQLTVGPVKTDGSDRKIALPPALVDVFRQHRARQAGERQAAGDRWKEHGLIFTTGIGTPVEPRNMNRHFDRLCERAGVPRIRFHDLRHSCATLLYDQGVPIENIQDVLGHSSPTVTKTIYIEATRKIQRGAVDRLGFLFDE</sequence>
<dbReference type="InterPro" id="IPR011010">
    <property type="entry name" value="DNA_brk_join_enz"/>
</dbReference>
<evidence type="ECO:0000256" key="4">
    <source>
        <dbReference type="PROSITE-ProRule" id="PRU01248"/>
    </source>
</evidence>
<feature type="region of interest" description="Disordered" evidence="5">
    <location>
        <begin position="1"/>
        <end position="30"/>
    </location>
</feature>
<dbReference type="CDD" id="cd01189">
    <property type="entry name" value="INT_ICEBs1_C_like"/>
    <property type="match status" value="1"/>
</dbReference>
<feature type="domain" description="Core-binding (CB)" evidence="7">
    <location>
        <begin position="79"/>
        <end position="198"/>
    </location>
</feature>
<keyword evidence="9" id="KW-1185">Reference proteome</keyword>
<gene>
    <name evidence="8" type="ORF">ACFFIA_35965</name>
</gene>
<evidence type="ECO:0000313" key="9">
    <source>
        <dbReference type="Proteomes" id="UP001589867"/>
    </source>
</evidence>
<dbReference type="InterPro" id="IPR044068">
    <property type="entry name" value="CB"/>
</dbReference>
<evidence type="ECO:0000256" key="5">
    <source>
        <dbReference type="SAM" id="MobiDB-lite"/>
    </source>
</evidence>
<dbReference type="InterPro" id="IPR050090">
    <property type="entry name" value="Tyrosine_recombinase_XerCD"/>
</dbReference>
<dbReference type="RefSeq" id="WP_377260121.1">
    <property type="nucleotide sequence ID" value="NZ_JBHLUH010000077.1"/>
</dbReference>
<dbReference type="SUPFAM" id="SSF56349">
    <property type="entry name" value="DNA breaking-rejoining enzymes"/>
    <property type="match status" value="1"/>
</dbReference>
<dbReference type="PANTHER" id="PTHR30349:SF91">
    <property type="entry name" value="INTA PROTEIN"/>
    <property type="match status" value="1"/>
</dbReference>
<feature type="domain" description="Tyr recombinase" evidence="6">
    <location>
        <begin position="219"/>
        <end position="416"/>
    </location>
</feature>
<evidence type="ECO:0000256" key="2">
    <source>
        <dbReference type="ARBA" id="ARBA00023125"/>
    </source>
</evidence>
<feature type="compositionally biased region" description="Basic and acidic residues" evidence="5">
    <location>
        <begin position="21"/>
        <end position="30"/>
    </location>
</feature>
<dbReference type="PROSITE" id="PS51900">
    <property type="entry name" value="CB"/>
    <property type="match status" value="1"/>
</dbReference>
<dbReference type="Gene3D" id="1.10.443.10">
    <property type="entry name" value="Intergrase catalytic core"/>
    <property type="match status" value="1"/>
</dbReference>
<dbReference type="PANTHER" id="PTHR30349">
    <property type="entry name" value="PHAGE INTEGRASE-RELATED"/>
    <property type="match status" value="1"/>
</dbReference>
<name>A0ABV6MF87_9ACTN</name>
<reference evidence="8 9" key="1">
    <citation type="submission" date="2024-09" db="EMBL/GenBank/DDBJ databases">
        <authorList>
            <person name="Sun Q."/>
            <person name="Mori K."/>
        </authorList>
    </citation>
    <scope>NUCLEOTIDE SEQUENCE [LARGE SCALE GENOMIC DNA]</scope>
    <source>
        <strain evidence="8 9">TBRC 3947</strain>
    </source>
</reference>
<accession>A0ABV6MF87</accession>
<evidence type="ECO:0000256" key="1">
    <source>
        <dbReference type="ARBA" id="ARBA00022908"/>
    </source>
</evidence>
<dbReference type="InterPro" id="IPR004107">
    <property type="entry name" value="Integrase_SAM-like_N"/>
</dbReference>
<dbReference type="PROSITE" id="PS51898">
    <property type="entry name" value="TYR_RECOMBINASE"/>
    <property type="match status" value="1"/>
</dbReference>
<evidence type="ECO:0000256" key="3">
    <source>
        <dbReference type="ARBA" id="ARBA00023172"/>
    </source>
</evidence>
<dbReference type="InterPro" id="IPR013762">
    <property type="entry name" value="Integrase-like_cat_sf"/>
</dbReference>